<feature type="transmembrane region" description="Helical" evidence="1">
    <location>
        <begin position="177"/>
        <end position="195"/>
    </location>
</feature>
<dbReference type="STRING" id="1522312.GCA_900177895_01453"/>
<dbReference type="EMBL" id="FXUV02000018">
    <property type="protein sequence ID" value="SNB64151.1"/>
    <property type="molecule type" value="Genomic_DNA"/>
</dbReference>
<evidence type="ECO:0000313" key="2">
    <source>
        <dbReference type="EMBL" id="SMQ12188.1"/>
    </source>
</evidence>
<dbReference type="RefSeq" id="WP_095062382.1">
    <property type="nucleotide sequence ID" value="NZ_CP123447.1"/>
</dbReference>
<feature type="transmembrane region" description="Helical" evidence="1">
    <location>
        <begin position="95"/>
        <end position="112"/>
    </location>
</feature>
<protein>
    <submittedName>
        <fullName evidence="3">Uncharacterized protein</fullName>
    </submittedName>
</protein>
<dbReference type="Proteomes" id="UP000215450">
    <property type="component" value="Unassembled WGS sequence"/>
</dbReference>
<dbReference type="InterPro" id="IPR025238">
    <property type="entry name" value="DUF4184"/>
</dbReference>
<evidence type="ECO:0000313" key="4">
    <source>
        <dbReference type="Proteomes" id="UP000215450"/>
    </source>
</evidence>
<reference evidence="2" key="1">
    <citation type="submission" date="2017-05" db="EMBL/GenBank/DDBJ databases">
        <authorList>
            <person name="Song R."/>
            <person name="Chenine A.L."/>
            <person name="Ruprecht R.M."/>
        </authorList>
    </citation>
    <scope>NUCLEOTIDE SEQUENCE</scope>
    <source>
        <strain evidence="2">Kingella_eburonensis</strain>
    </source>
</reference>
<reference evidence="3 4" key="2">
    <citation type="submission" date="2017-06" db="EMBL/GenBank/DDBJ databases">
        <authorList>
            <person name="Kim H.J."/>
            <person name="Triplett B.A."/>
        </authorList>
    </citation>
    <scope>NUCLEOTIDE SEQUENCE [LARGE SCALE GENOMIC DNA]</scope>
    <source>
        <strain evidence="3">Kingella_eburonensis</strain>
    </source>
</reference>
<feature type="transmembrane region" description="Helical" evidence="1">
    <location>
        <begin position="44"/>
        <end position="67"/>
    </location>
</feature>
<keyword evidence="1" id="KW-0472">Membrane</keyword>
<feature type="transmembrane region" description="Helical" evidence="1">
    <location>
        <begin position="201"/>
        <end position="223"/>
    </location>
</feature>
<name>A0A238TAJ9_9NEIS</name>
<gene>
    <name evidence="3" type="ORF">KEBURONENSIS_01122</name>
    <name evidence="2" type="ORF">KEBURONENSIS_01198</name>
</gene>
<proteinExistence type="predicted"/>
<accession>A0A238TAJ9</accession>
<evidence type="ECO:0000256" key="1">
    <source>
        <dbReference type="SAM" id="Phobius"/>
    </source>
</evidence>
<keyword evidence="1" id="KW-0812">Transmembrane</keyword>
<keyword evidence="1" id="KW-1133">Transmembrane helix</keyword>
<dbReference type="AlphaFoldDB" id="A0A238TAJ9"/>
<evidence type="ECO:0000313" key="3">
    <source>
        <dbReference type="EMBL" id="SNB64151.1"/>
    </source>
</evidence>
<organism evidence="3 4">
    <name type="scientific">Kingella negevensis</name>
    <dbReference type="NCBI Taxonomy" id="1522312"/>
    <lineage>
        <taxon>Bacteria</taxon>
        <taxon>Pseudomonadati</taxon>
        <taxon>Pseudomonadota</taxon>
        <taxon>Betaproteobacteria</taxon>
        <taxon>Neisseriales</taxon>
        <taxon>Neisseriaceae</taxon>
        <taxon>Kingella</taxon>
    </lineage>
</organism>
<dbReference type="EMBL" id="FXUV01000016">
    <property type="protein sequence ID" value="SMQ12188.1"/>
    <property type="molecule type" value="Genomic_DNA"/>
</dbReference>
<sequence>MPFTLAHPVAVLPLARCRYAYLPALVLGSIAPDLPYFLGGRAAFGWGHSLLGAVYLVPLCAILYGFYVKFWREALRDYLPCCINPFTPTFRLPEWWIWLCSLFFGIATHDFLDAFTHETGYFVNHLPFLREYFLGLPVFKWLQYSGGVLGLAACGWFMWRFRVAQNGRVSKQQKWHFWAKCGALALIGLGLWQWLAPVALGNLATAVIRAVDCAVVAFSLLTIKWRFQAV</sequence>
<dbReference type="Pfam" id="PF13803">
    <property type="entry name" value="DUF4184"/>
    <property type="match status" value="1"/>
</dbReference>
<feature type="transmembrane region" description="Helical" evidence="1">
    <location>
        <begin position="132"/>
        <end position="157"/>
    </location>
</feature>
<dbReference type="OrthoDB" id="8481923at2"/>
<keyword evidence="4" id="KW-1185">Reference proteome</keyword>